<dbReference type="PRINTS" id="PR00368">
    <property type="entry name" value="FADPNR"/>
</dbReference>
<dbReference type="RefSeq" id="WP_165876512.1">
    <property type="nucleotide sequence ID" value="NZ_JAOQNU010000033.1"/>
</dbReference>
<organism evidence="6 7">
    <name type="scientific">Heliophilum fasciatum</name>
    <dbReference type="NCBI Taxonomy" id="35700"/>
    <lineage>
        <taxon>Bacteria</taxon>
        <taxon>Bacillati</taxon>
        <taxon>Bacillota</taxon>
        <taxon>Clostridia</taxon>
        <taxon>Eubacteriales</taxon>
        <taxon>Heliobacteriaceae</taxon>
        <taxon>Heliophilum</taxon>
    </lineage>
</organism>
<dbReference type="Pfam" id="PF07992">
    <property type="entry name" value="Pyr_redox_2"/>
    <property type="match status" value="1"/>
</dbReference>
<evidence type="ECO:0000313" key="6">
    <source>
        <dbReference type="EMBL" id="TCP60979.1"/>
    </source>
</evidence>
<dbReference type="EMBL" id="SLXT01000032">
    <property type="protein sequence ID" value="TCP60979.1"/>
    <property type="molecule type" value="Genomic_DNA"/>
</dbReference>
<evidence type="ECO:0000256" key="2">
    <source>
        <dbReference type="ARBA" id="ARBA00001974"/>
    </source>
</evidence>
<reference evidence="6 7" key="1">
    <citation type="submission" date="2019-03" db="EMBL/GenBank/DDBJ databases">
        <title>Genomic Encyclopedia of Type Strains, Phase IV (KMG-IV): sequencing the most valuable type-strain genomes for metagenomic binning, comparative biology and taxonomic classification.</title>
        <authorList>
            <person name="Goeker M."/>
        </authorList>
    </citation>
    <scope>NUCLEOTIDE SEQUENCE [LARGE SCALE GENOMIC DNA]</scope>
    <source>
        <strain evidence="6 7">DSM 11170</strain>
    </source>
</reference>
<dbReference type="Pfam" id="PF21349">
    <property type="entry name" value="RUBY_RBDX"/>
    <property type="match status" value="2"/>
</dbReference>
<gene>
    <name evidence="6" type="ORF">EDD73_1325</name>
</gene>
<keyword evidence="4" id="KW-0274">FAD</keyword>
<dbReference type="InterPro" id="IPR048574">
    <property type="entry name" value="RUBY_RBDX"/>
</dbReference>
<dbReference type="SUPFAM" id="SSF51905">
    <property type="entry name" value="FAD/NAD(P)-binding domain"/>
    <property type="match status" value="2"/>
</dbReference>
<dbReference type="InterPro" id="IPR041575">
    <property type="entry name" value="Rubredoxin_C"/>
</dbReference>
<proteinExistence type="predicted"/>
<comment type="cofactor">
    <cofactor evidence="1">
        <name>Fe(3+)</name>
        <dbReference type="ChEBI" id="CHEBI:29034"/>
    </cofactor>
</comment>
<dbReference type="Proteomes" id="UP000294813">
    <property type="component" value="Unassembled WGS sequence"/>
</dbReference>
<evidence type="ECO:0000256" key="3">
    <source>
        <dbReference type="ARBA" id="ARBA00022630"/>
    </source>
</evidence>
<dbReference type="Pfam" id="PF18267">
    <property type="entry name" value="Rubredoxin_C"/>
    <property type="match status" value="1"/>
</dbReference>
<dbReference type="InterPro" id="IPR023753">
    <property type="entry name" value="FAD/NAD-binding_dom"/>
</dbReference>
<evidence type="ECO:0000259" key="5">
    <source>
        <dbReference type="PROSITE" id="PS50903"/>
    </source>
</evidence>
<dbReference type="PANTHER" id="PTHR43429:SF3">
    <property type="entry name" value="NITRITE REDUCTASE [NAD(P)H]"/>
    <property type="match status" value="1"/>
</dbReference>
<dbReference type="AlphaFoldDB" id="A0A4R2RFA9"/>
<dbReference type="SUPFAM" id="SSF57802">
    <property type="entry name" value="Rubredoxin-like"/>
    <property type="match status" value="2"/>
</dbReference>
<dbReference type="InterPro" id="IPR016156">
    <property type="entry name" value="FAD/NAD-linked_Rdtase_dimer_sf"/>
</dbReference>
<evidence type="ECO:0000313" key="7">
    <source>
        <dbReference type="Proteomes" id="UP000294813"/>
    </source>
</evidence>
<evidence type="ECO:0000256" key="4">
    <source>
        <dbReference type="ARBA" id="ARBA00022827"/>
    </source>
</evidence>
<dbReference type="InterPro" id="IPR050260">
    <property type="entry name" value="FAD-bd_OxRdtase"/>
</dbReference>
<dbReference type="InterPro" id="IPR024934">
    <property type="entry name" value="Rubredoxin-like_dom"/>
</dbReference>
<comment type="caution">
    <text evidence="6">The sequence shown here is derived from an EMBL/GenBank/DDBJ whole genome shotgun (WGS) entry which is preliminary data.</text>
</comment>
<accession>A0A4R2RFA9</accession>
<dbReference type="Gene3D" id="3.30.390.30">
    <property type="match status" value="1"/>
</dbReference>
<feature type="domain" description="Rubredoxin-like" evidence="5">
    <location>
        <begin position="50"/>
        <end position="84"/>
    </location>
</feature>
<feature type="domain" description="Rubredoxin-like" evidence="5">
    <location>
        <begin position="5"/>
        <end position="39"/>
    </location>
</feature>
<keyword evidence="7" id="KW-1185">Reference proteome</keyword>
<dbReference type="PANTHER" id="PTHR43429">
    <property type="entry name" value="PYRIDINE NUCLEOTIDE-DISULFIDE OXIDOREDUCTASE DOMAIN-CONTAINING"/>
    <property type="match status" value="1"/>
</dbReference>
<protein>
    <submittedName>
        <fullName evidence="6">Pyridine nucleotide-disulfide oxidoreductase</fullName>
    </submittedName>
</protein>
<name>A0A4R2RFA9_9FIRM</name>
<dbReference type="PROSITE" id="PS50903">
    <property type="entry name" value="RUBREDOXIN_LIKE"/>
    <property type="match status" value="2"/>
</dbReference>
<dbReference type="GO" id="GO:0016491">
    <property type="term" value="F:oxidoreductase activity"/>
    <property type="evidence" value="ECO:0007669"/>
    <property type="project" value="InterPro"/>
</dbReference>
<dbReference type="Gene3D" id="3.50.50.60">
    <property type="entry name" value="FAD/NAD(P)-binding domain"/>
    <property type="match status" value="2"/>
</dbReference>
<dbReference type="Gene3D" id="2.20.28.10">
    <property type="match status" value="2"/>
</dbReference>
<keyword evidence="3" id="KW-0285">Flavoprotein</keyword>
<evidence type="ECO:0000256" key="1">
    <source>
        <dbReference type="ARBA" id="ARBA00001965"/>
    </source>
</evidence>
<dbReference type="InterPro" id="IPR036188">
    <property type="entry name" value="FAD/NAD-bd_sf"/>
</dbReference>
<comment type="cofactor">
    <cofactor evidence="2">
        <name>FAD</name>
        <dbReference type="ChEBI" id="CHEBI:57692"/>
    </cofactor>
</comment>
<dbReference type="GO" id="GO:0005506">
    <property type="term" value="F:iron ion binding"/>
    <property type="evidence" value="ECO:0007669"/>
    <property type="project" value="InterPro"/>
</dbReference>
<sequence>MNNVKTSWRCVICGYIHIGETAPATCVICGASSNDFEVAVEPAAPPAESHQNWRCIICGYLHEGGQPPTNCPICGVGENEFEPHRLTSSTQSTTKITKVVIIGGGVAGLTAAETIRNHSDSMMVTLVSAEQQTPYYRLNLTRYLAGEIDSASLAVHPDDWYATKRIDLRSGQKVINIDRQAQQVFLDDQSVLDYDHLILTMGAHPFVPPIPGSNLAQVFTVRTMDDAEQILKIIPTVESCVCIGGGILGLETAGAIAKHGIKVQVIEGSDWLMPRQLNRQAGQIVKEHLRKLGIEVIENGRTQAITGQEQCDGVQLENGVFLPTQLVIIATGVRPNTHLARKCGLNVDKGLLVDSTMRTSDERIYAAGDITEHHGTLYGLWNAAQYQGKIAGLNVVGERTEFGGIPRSNVLKVLGLDLFSIGQITPLDGSYSSFEKVDGDRYYSLTLRDGRIVGSIVIGDQPSAMKIKQAIEQGHLFPVALFNHIDQFLQQLAR</sequence>
<dbReference type="PRINTS" id="PR00411">
    <property type="entry name" value="PNDRDTASEI"/>
</dbReference>